<keyword evidence="1" id="KW-1133">Transmembrane helix</keyword>
<gene>
    <name evidence="2" type="ORF">GCM10007173_14640</name>
</gene>
<keyword evidence="3" id="KW-1185">Reference proteome</keyword>
<sequence length="142" mass="15421">MQDNKPKPHELLIFVLFLLGCVLFAGLPVALGFLTPLALPVLGELKAGLWGWVPILTIGFTLVVMLSGEITDRIVLHSFKGAGKWGIETLQSLLTFAVLVLLFNLVMDTYTLALTSAAVAVVLYLLFAPLISKMYKKVPHGS</sequence>
<feature type="transmembrane region" description="Helical" evidence="1">
    <location>
        <begin position="49"/>
        <end position="68"/>
    </location>
</feature>
<protein>
    <submittedName>
        <fullName evidence="2">Uncharacterized protein</fullName>
    </submittedName>
</protein>
<dbReference type="Proteomes" id="UP000606115">
    <property type="component" value="Unassembled WGS sequence"/>
</dbReference>
<feature type="transmembrane region" description="Helical" evidence="1">
    <location>
        <begin position="12"/>
        <end position="37"/>
    </location>
</feature>
<keyword evidence="1" id="KW-0472">Membrane</keyword>
<accession>A0ABQ2DG84</accession>
<organism evidence="2 3">
    <name type="scientific">Glutamicibacter ardleyensis</name>
    <dbReference type="NCBI Taxonomy" id="225894"/>
    <lineage>
        <taxon>Bacteria</taxon>
        <taxon>Bacillati</taxon>
        <taxon>Actinomycetota</taxon>
        <taxon>Actinomycetes</taxon>
        <taxon>Micrococcales</taxon>
        <taxon>Micrococcaceae</taxon>
        <taxon>Glutamicibacter</taxon>
    </lineage>
</organism>
<dbReference type="PROSITE" id="PS51257">
    <property type="entry name" value="PROKAR_LIPOPROTEIN"/>
    <property type="match status" value="1"/>
</dbReference>
<evidence type="ECO:0000313" key="3">
    <source>
        <dbReference type="Proteomes" id="UP000606115"/>
    </source>
</evidence>
<proteinExistence type="predicted"/>
<comment type="caution">
    <text evidence="2">The sequence shown here is derived from an EMBL/GenBank/DDBJ whole genome shotgun (WGS) entry which is preliminary data.</text>
</comment>
<evidence type="ECO:0000256" key="1">
    <source>
        <dbReference type="SAM" id="Phobius"/>
    </source>
</evidence>
<feature type="transmembrane region" description="Helical" evidence="1">
    <location>
        <begin position="89"/>
        <end position="106"/>
    </location>
</feature>
<dbReference type="EMBL" id="BMKX01000002">
    <property type="protein sequence ID" value="GGJ56922.1"/>
    <property type="molecule type" value="Genomic_DNA"/>
</dbReference>
<feature type="transmembrane region" description="Helical" evidence="1">
    <location>
        <begin position="112"/>
        <end position="131"/>
    </location>
</feature>
<evidence type="ECO:0000313" key="2">
    <source>
        <dbReference type="EMBL" id="GGJ56922.1"/>
    </source>
</evidence>
<keyword evidence="1" id="KW-0812">Transmembrane</keyword>
<reference evidence="3" key="1">
    <citation type="journal article" date="2019" name="Int. J. Syst. Evol. Microbiol.">
        <title>The Global Catalogue of Microorganisms (GCM) 10K type strain sequencing project: providing services to taxonomists for standard genome sequencing and annotation.</title>
        <authorList>
            <consortium name="The Broad Institute Genomics Platform"/>
            <consortium name="The Broad Institute Genome Sequencing Center for Infectious Disease"/>
            <person name="Wu L."/>
            <person name="Ma J."/>
        </authorList>
    </citation>
    <scope>NUCLEOTIDE SEQUENCE [LARGE SCALE GENOMIC DNA]</scope>
    <source>
        <strain evidence="3">CGMCC 1.3685</strain>
    </source>
</reference>
<name>A0ABQ2DG84_9MICC</name>